<dbReference type="EMBL" id="LR134266">
    <property type="protein sequence ID" value="VED66813.1"/>
    <property type="molecule type" value="Genomic_DNA"/>
</dbReference>
<dbReference type="KEGG" id="svf:NCTC3166_00625"/>
<dbReference type="Gene3D" id="3.40.50.1820">
    <property type="entry name" value="alpha/beta hydrolase"/>
    <property type="match status" value="1"/>
</dbReference>
<dbReference type="AlphaFoldDB" id="A0A3S4PXF3"/>
<evidence type="ECO:0000313" key="2">
    <source>
        <dbReference type="Proteomes" id="UP000270025"/>
    </source>
</evidence>
<dbReference type="Pfam" id="PF11187">
    <property type="entry name" value="Mbeg1-like"/>
    <property type="match status" value="1"/>
</dbReference>
<reference evidence="1 2" key="1">
    <citation type="submission" date="2018-12" db="EMBL/GenBank/DDBJ databases">
        <authorList>
            <consortium name="Pathogen Informatics"/>
        </authorList>
    </citation>
    <scope>NUCLEOTIDE SEQUENCE [LARGE SCALE GENOMIC DNA]</scope>
    <source>
        <strain evidence="1 2">NCTC3166</strain>
    </source>
</reference>
<dbReference type="InterPro" id="IPR029058">
    <property type="entry name" value="AB_hydrolase_fold"/>
</dbReference>
<gene>
    <name evidence="1" type="ORF">NCTC3166_00625</name>
</gene>
<accession>A0A3S4PXF3</accession>
<keyword evidence="2" id="KW-1185">Reference proteome</keyword>
<organism evidence="1 2">
    <name type="scientific">Streptococcus viridans</name>
    <dbReference type="NCBI Taxonomy" id="78535"/>
    <lineage>
        <taxon>Bacteria</taxon>
        <taxon>Bacillati</taxon>
        <taxon>Bacillota</taxon>
        <taxon>Bacilli</taxon>
        <taxon>Lactobacillales</taxon>
        <taxon>Streptococcaceae</taxon>
        <taxon>Streptococcus</taxon>
    </lineage>
</organism>
<dbReference type="RefSeq" id="WP_126403928.1">
    <property type="nucleotide sequence ID" value="NZ_LR134266.1"/>
</dbReference>
<protein>
    <submittedName>
        <fullName evidence="1">Lipase</fullName>
    </submittedName>
</protein>
<dbReference type="SUPFAM" id="SSF53474">
    <property type="entry name" value="alpha/beta-Hydrolases"/>
    <property type="match status" value="1"/>
</dbReference>
<name>A0A3S4PXF3_9STRE</name>
<proteinExistence type="predicted"/>
<sequence>MSTIFDYLDYVAYDSIYDRPFKELDVLALTELTYLPFDRIVPQGDTTNIEVRLSDAAELVDRTTDFIVTDQHLQLVDVLATSKRFKNLKLLNYVDEYDPDVQKQFAAMTYRLTMDVYLVVFRGTDDTLIGWKEDFHMTYMDHIPSQRRAASYLQHVMKEFPKGRFMVAGHSKGGNLAAYACSYLPDHLIERVDAIYCYDAPGLNKSIIETEGYQRIAHLVHPFVPQGSIVGMMLEVPEPATIVKSRAFGGFAQHDAFTWMVEKDGFVTLDQTSPDSQQTDETLKQWVRETSADERKKFFDTFFGIFLDAGITSINDLMNLKNFSKIKEIFQNAQDLDPTEREMLERLAKQLIDTRVQAWKKWQTVPRILLQMAAFFKRKNAVESSSPLLLEHKD</sequence>
<dbReference type="Proteomes" id="UP000270025">
    <property type="component" value="Chromosome"/>
</dbReference>
<evidence type="ECO:0000313" key="1">
    <source>
        <dbReference type="EMBL" id="VED66813.1"/>
    </source>
</evidence>
<dbReference type="InterPro" id="IPR024499">
    <property type="entry name" value="Mbeg1-like"/>
</dbReference>